<feature type="compositionally biased region" description="Basic and acidic residues" evidence="1">
    <location>
        <begin position="16"/>
        <end position="28"/>
    </location>
</feature>
<proteinExistence type="predicted"/>
<reference evidence="2 3" key="1">
    <citation type="submission" date="2021-06" db="EMBL/GenBank/DDBJ databases">
        <title>Caerostris extrusa draft genome.</title>
        <authorList>
            <person name="Kono N."/>
            <person name="Arakawa K."/>
        </authorList>
    </citation>
    <scope>NUCLEOTIDE SEQUENCE [LARGE SCALE GENOMIC DNA]</scope>
</reference>
<dbReference type="EMBL" id="BPLR01002497">
    <property type="protein sequence ID" value="GIX74304.1"/>
    <property type="molecule type" value="Genomic_DNA"/>
</dbReference>
<accession>A0AAV4MPI7</accession>
<organism evidence="2 3">
    <name type="scientific">Caerostris extrusa</name>
    <name type="common">Bark spider</name>
    <name type="synonym">Caerostris bankana</name>
    <dbReference type="NCBI Taxonomy" id="172846"/>
    <lineage>
        <taxon>Eukaryota</taxon>
        <taxon>Metazoa</taxon>
        <taxon>Ecdysozoa</taxon>
        <taxon>Arthropoda</taxon>
        <taxon>Chelicerata</taxon>
        <taxon>Arachnida</taxon>
        <taxon>Araneae</taxon>
        <taxon>Araneomorphae</taxon>
        <taxon>Entelegynae</taxon>
        <taxon>Araneoidea</taxon>
        <taxon>Araneidae</taxon>
        <taxon>Caerostris</taxon>
    </lineage>
</organism>
<keyword evidence="3" id="KW-1185">Reference proteome</keyword>
<feature type="compositionally biased region" description="Polar residues" evidence="1">
    <location>
        <begin position="87"/>
        <end position="97"/>
    </location>
</feature>
<dbReference type="AlphaFoldDB" id="A0AAV4MPI7"/>
<comment type="caution">
    <text evidence="2">The sequence shown here is derived from an EMBL/GenBank/DDBJ whole genome shotgun (WGS) entry which is preliminary data.</text>
</comment>
<dbReference type="Proteomes" id="UP001054945">
    <property type="component" value="Unassembled WGS sequence"/>
</dbReference>
<evidence type="ECO:0000313" key="2">
    <source>
        <dbReference type="EMBL" id="GIX74304.1"/>
    </source>
</evidence>
<feature type="region of interest" description="Disordered" evidence="1">
    <location>
        <begin position="1"/>
        <end position="28"/>
    </location>
</feature>
<protein>
    <submittedName>
        <fullName evidence="2">Uncharacterized protein</fullName>
    </submittedName>
</protein>
<name>A0AAV4MPI7_CAEEX</name>
<gene>
    <name evidence="2" type="ORF">CEXT_46451</name>
</gene>
<evidence type="ECO:0000313" key="3">
    <source>
        <dbReference type="Proteomes" id="UP001054945"/>
    </source>
</evidence>
<sequence length="107" mass="12374">MRCVEAKIPTPAAQRKWAEGNDNEKEEWKKRKWRGNIRKAFGSGSRKLEREFLALFNISRKGWIDTAVPHDIPIGRCKKNERGIFVGTQNGVNSNQKKPLPNRSMRL</sequence>
<feature type="region of interest" description="Disordered" evidence="1">
    <location>
        <begin position="87"/>
        <end position="107"/>
    </location>
</feature>
<evidence type="ECO:0000256" key="1">
    <source>
        <dbReference type="SAM" id="MobiDB-lite"/>
    </source>
</evidence>